<comment type="caution">
    <text evidence="1">The sequence shown here is derived from an EMBL/GenBank/DDBJ whole genome shotgun (WGS) entry which is preliminary data.</text>
</comment>
<sequence length="213" mass="24475">MREQLILGLKERLNELRIQLAELSRASQADLMSGLNESEEGLADKGKDGFRARMSCGTQIFHHLIQSCCERSGPCEIQRVPIPQLYAVLYEIGAKDLWFKGTDLTSEGRLSMIMKATRRVHNWTRRVESGCPAIRIQWKPVEWKSEDQKVHRAWTKGSTEVIKVRTFGSIDWQKWTWLRFLGNLLILASISDALSQLPCFLIYVCDLRLPSVQ</sequence>
<name>A0A9R1V772_LACSA</name>
<keyword evidence="2" id="KW-1185">Reference proteome</keyword>
<accession>A0A9R1V772</accession>
<evidence type="ECO:0000313" key="1">
    <source>
        <dbReference type="EMBL" id="KAJ0199563.1"/>
    </source>
</evidence>
<protein>
    <submittedName>
        <fullName evidence="1">Uncharacterized protein</fullName>
    </submittedName>
</protein>
<dbReference type="Proteomes" id="UP000235145">
    <property type="component" value="Unassembled WGS sequence"/>
</dbReference>
<reference evidence="1 2" key="1">
    <citation type="journal article" date="2017" name="Nat. Commun.">
        <title>Genome assembly with in vitro proximity ligation data and whole-genome triplication in lettuce.</title>
        <authorList>
            <person name="Reyes-Chin-Wo S."/>
            <person name="Wang Z."/>
            <person name="Yang X."/>
            <person name="Kozik A."/>
            <person name="Arikit S."/>
            <person name="Song C."/>
            <person name="Xia L."/>
            <person name="Froenicke L."/>
            <person name="Lavelle D.O."/>
            <person name="Truco M.J."/>
            <person name="Xia R."/>
            <person name="Zhu S."/>
            <person name="Xu C."/>
            <person name="Xu H."/>
            <person name="Xu X."/>
            <person name="Cox K."/>
            <person name="Korf I."/>
            <person name="Meyers B.C."/>
            <person name="Michelmore R.W."/>
        </authorList>
    </citation>
    <scope>NUCLEOTIDE SEQUENCE [LARGE SCALE GENOMIC DNA]</scope>
    <source>
        <strain evidence="2">cv. Salinas</strain>
        <tissue evidence="1">Seedlings</tissue>
    </source>
</reference>
<gene>
    <name evidence="1" type="ORF">LSAT_V11C600338390</name>
</gene>
<dbReference type="EMBL" id="NBSK02000006">
    <property type="protein sequence ID" value="KAJ0199563.1"/>
    <property type="molecule type" value="Genomic_DNA"/>
</dbReference>
<proteinExistence type="predicted"/>
<organism evidence="1 2">
    <name type="scientific">Lactuca sativa</name>
    <name type="common">Garden lettuce</name>
    <dbReference type="NCBI Taxonomy" id="4236"/>
    <lineage>
        <taxon>Eukaryota</taxon>
        <taxon>Viridiplantae</taxon>
        <taxon>Streptophyta</taxon>
        <taxon>Embryophyta</taxon>
        <taxon>Tracheophyta</taxon>
        <taxon>Spermatophyta</taxon>
        <taxon>Magnoliopsida</taxon>
        <taxon>eudicotyledons</taxon>
        <taxon>Gunneridae</taxon>
        <taxon>Pentapetalae</taxon>
        <taxon>asterids</taxon>
        <taxon>campanulids</taxon>
        <taxon>Asterales</taxon>
        <taxon>Asteraceae</taxon>
        <taxon>Cichorioideae</taxon>
        <taxon>Cichorieae</taxon>
        <taxon>Lactucinae</taxon>
        <taxon>Lactuca</taxon>
    </lineage>
</organism>
<evidence type="ECO:0000313" key="2">
    <source>
        <dbReference type="Proteomes" id="UP000235145"/>
    </source>
</evidence>
<dbReference type="AlphaFoldDB" id="A0A9R1V772"/>